<evidence type="ECO:0000259" key="1">
    <source>
        <dbReference type="Pfam" id="PF03732"/>
    </source>
</evidence>
<gene>
    <name evidence="2" type="ORF">CR513_31797</name>
</gene>
<evidence type="ECO:0000313" key="2">
    <source>
        <dbReference type="EMBL" id="RDX86821.1"/>
    </source>
</evidence>
<dbReference type="Pfam" id="PF03732">
    <property type="entry name" value="Retrotrans_gag"/>
    <property type="match status" value="1"/>
</dbReference>
<dbReference type="AlphaFoldDB" id="A0A371G8I2"/>
<sequence>MSVMLIDTLHSPFYEKMVGNMVSNFSELVLIKERIEERIRTRRITLEAATSYTNESSSNLLYELNPEIEITLCRLRKARNIVVNNSSNSVSSFDNSSPVTNISDSVEYSSTNNFVEQMENNDRTLKELATPDVYPQLEPAQTYELKSGLIHLLPKFHGLAGEDPHKHLKEFHVVCSTMRPQGISEDYIKMKAFPFSLDGAAKDWLYLQPVLFNTWGDMKRMFLEKFFPASRITTIKKEICEIRQHSGENLHEYWERFKKLCATCPHHQISEQLLIQYFYEGLTMMDRSMIDAASGGALMDKTPAAARQLISSMTSNTQQFGIRGASQPQMVNEIGVVDNLRLENQLTELTSLVRQLVIGQHQTSIAARVCGICTFVEHPIDMCPTLQETDSLGSNHFGQGRTTDSTISGTTIPATIENASSRQFTISRGPDEVISNKQPGVLANHGLQQYAISAKYERHHSRPQDAIRISVRSSNLPSQTIPNLRGNASAKVEINIPLLDAIKKIPKYAKFLKELCVHKRKKMKGNVEIGGIVLALTRNEDFTTGAQALPKKCQDPRIFSIPCTIGNCTFADAMLDLGASINIMPTSIYKSLNCGGLEPTGMTIQLANRSVVQPLGILQDILVQLNELIFPTDFYVLDMEDETSGKGSTLILGRPFLMTTRTKIDVHAGTLSMEFGDTLVQFNIFETMKHPTKDHSLFGMDLIDEIVEEHFQLDNNSEEISNIAEDTESIDCFGSLISSFLVISTRIK</sequence>
<feature type="non-terminal residue" evidence="2">
    <location>
        <position position="1"/>
    </location>
</feature>
<dbReference type="PANTHER" id="PTHR33067">
    <property type="entry name" value="RNA-DIRECTED DNA POLYMERASE-RELATED"/>
    <property type="match status" value="1"/>
</dbReference>
<protein>
    <recommendedName>
        <fullName evidence="1">Retrotransposon gag domain-containing protein</fullName>
    </recommendedName>
</protein>
<evidence type="ECO:0000313" key="3">
    <source>
        <dbReference type="Proteomes" id="UP000257109"/>
    </source>
</evidence>
<dbReference type="InterPro" id="IPR005162">
    <property type="entry name" value="Retrotrans_gag_dom"/>
</dbReference>
<organism evidence="2 3">
    <name type="scientific">Mucuna pruriens</name>
    <name type="common">Velvet bean</name>
    <name type="synonym">Dolichos pruriens</name>
    <dbReference type="NCBI Taxonomy" id="157652"/>
    <lineage>
        <taxon>Eukaryota</taxon>
        <taxon>Viridiplantae</taxon>
        <taxon>Streptophyta</taxon>
        <taxon>Embryophyta</taxon>
        <taxon>Tracheophyta</taxon>
        <taxon>Spermatophyta</taxon>
        <taxon>Magnoliopsida</taxon>
        <taxon>eudicotyledons</taxon>
        <taxon>Gunneridae</taxon>
        <taxon>Pentapetalae</taxon>
        <taxon>rosids</taxon>
        <taxon>fabids</taxon>
        <taxon>Fabales</taxon>
        <taxon>Fabaceae</taxon>
        <taxon>Papilionoideae</taxon>
        <taxon>50 kb inversion clade</taxon>
        <taxon>NPAAA clade</taxon>
        <taxon>indigoferoid/millettioid clade</taxon>
        <taxon>Phaseoleae</taxon>
        <taxon>Mucuna</taxon>
    </lineage>
</organism>
<dbReference type="InterPro" id="IPR021109">
    <property type="entry name" value="Peptidase_aspartic_dom_sf"/>
</dbReference>
<dbReference type="CDD" id="cd00303">
    <property type="entry name" value="retropepsin_like"/>
    <property type="match status" value="1"/>
</dbReference>
<comment type="caution">
    <text evidence="2">The sequence shown here is derived from an EMBL/GenBank/DDBJ whole genome shotgun (WGS) entry which is preliminary data.</text>
</comment>
<dbReference type="EMBL" id="QJKJ01006407">
    <property type="protein sequence ID" value="RDX86821.1"/>
    <property type="molecule type" value="Genomic_DNA"/>
</dbReference>
<keyword evidence="3" id="KW-1185">Reference proteome</keyword>
<proteinExistence type="predicted"/>
<feature type="domain" description="Retrotransposon gag" evidence="1">
    <location>
        <begin position="192"/>
        <end position="283"/>
    </location>
</feature>
<accession>A0A371G8I2</accession>
<dbReference type="OrthoDB" id="1414696at2759"/>
<dbReference type="PANTHER" id="PTHR33067:SF15">
    <property type="entry name" value="RNA-DIRECTED DNA POLYMERASE"/>
    <property type="match status" value="1"/>
</dbReference>
<name>A0A371G8I2_MUCPR</name>
<reference evidence="2" key="1">
    <citation type="submission" date="2018-05" db="EMBL/GenBank/DDBJ databases">
        <title>Draft genome of Mucuna pruriens seed.</title>
        <authorList>
            <person name="Nnadi N.E."/>
            <person name="Vos R."/>
            <person name="Hasami M.H."/>
            <person name="Devisetty U.K."/>
            <person name="Aguiy J.C."/>
        </authorList>
    </citation>
    <scope>NUCLEOTIDE SEQUENCE [LARGE SCALE GENOMIC DNA]</scope>
    <source>
        <strain evidence="2">JCA_2017</strain>
    </source>
</reference>
<dbReference type="Gene3D" id="2.40.70.10">
    <property type="entry name" value="Acid Proteases"/>
    <property type="match status" value="1"/>
</dbReference>
<dbReference type="Proteomes" id="UP000257109">
    <property type="component" value="Unassembled WGS sequence"/>
</dbReference>